<dbReference type="Pfam" id="PF13487">
    <property type="entry name" value="HD_5"/>
    <property type="match status" value="1"/>
</dbReference>
<sequence>MNKVGLDNLEVNSYIDAPVFLDDAYIILSPDIPVSQELLTRLSSWHYTQVYTDGQPAEKPRNTGENAEESRLGFLKEDVHESAERQEVSSFYQQKVEEVRSIYSRFAEREELRIDEVTDIIKDIISTLKSSRRFLLSVPFISQPEEDYLASSCLKTAILSLAVGEFLKLPPHRLIEVGSAGLLHKIGMMKIPRNIYMSDRPLSPNERKTIYAHPIIGFKILKAAAFPATVALAVLEHAEHVDGTGYPRKLTSDKISLYGKIVAVATAYNGAVSRRPYKKERDGHSGIMDLLKDIGKHFDERILRALVYTLSIYPIGTYVELTNGAKGVVVRTNINDPKYPAIKLLLNEKGTLYAEAPVLQTKEGDPIQIARSLPPDAVRELEERLG</sequence>
<protein>
    <submittedName>
        <fullName evidence="2">Metal-dependent phosphohydrolase</fullName>
    </submittedName>
</protein>
<dbReference type="InterPro" id="IPR003607">
    <property type="entry name" value="HD/PDEase_dom"/>
</dbReference>
<dbReference type="Proteomes" id="UP000192343">
    <property type="component" value="Unassembled WGS sequence"/>
</dbReference>
<evidence type="ECO:0000313" key="2">
    <source>
        <dbReference type="EMBL" id="ORC35423.1"/>
    </source>
</evidence>
<evidence type="ECO:0000259" key="1">
    <source>
        <dbReference type="PROSITE" id="PS51832"/>
    </source>
</evidence>
<organism evidence="2 3">
    <name type="scientific">Marispirochaeta aestuarii</name>
    <dbReference type="NCBI Taxonomy" id="1963862"/>
    <lineage>
        <taxon>Bacteria</taxon>
        <taxon>Pseudomonadati</taxon>
        <taxon>Spirochaetota</taxon>
        <taxon>Spirochaetia</taxon>
        <taxon>Spirochaetales</taxon>
        <taxon>Spirochaetaceae</taxon>
        <taxon>Marispirochaeta</taxon>
    </lineage>
</organism>
<dbReference type="STRING" id="1963862.B4O97_09645"/>
<dbReference type="InterPro" id="IPR037522">
    <property type="entry name" value="HD_GYP_dom"/>
</dbReference>
<dbReference type="SUPFAM" id="SSF109604">
    <property type="entry name" value="HD-domain/PDEase-like"/>
    <property type="match status" value="1"/>
</dbReference>
<keyword evidence="2" id="KW-0378">Hydrolase</keyword>
<proteinExistence type="predicted"/>
<dbReference type="OrthoDB" id="9781505at2"/>
<dbReference type="CDD" id="cd00077">
    <property type="entry name" value="HDc"/>
    <property type="match status" value="1"/>
</dbReference>
<dbReference type="RefSeq" id="WP_083050392.1">
    <property type="nucleotide sequence ID" value="NZ_CAXXQO010000003.1"/>
</dbReference>
<dbReference type="PANTHER" id="PTHR43155:SF2">
    <property type="entry name" value="CYCLIC DI-GMP PHOSPHODIESTERASE PA4108"/>
    <property type="match status" value="1"/>
</dbReference>
<name>A0A1Y1RZR9_9SPIO</name>
<dbReference type="Gene3D" id="1.10.3210.10">
    <property type="entry name" value="Hypothetical protein af1432"/>
    <property type="match status" value="1"/>
</dbReference>
<feature type="domain" description="HD-GYP" evidence="1">
    <location>
        <begin position="127"/>
        <end position="322"/>
    </location>
</feature>
<evidence type="ECO:0000313" key="3">
    <source>
        <dbReference type="Proteomes" id="UP000192343"/>
    </source>
</evidence>
<dbReference type="EMBL" id="MWQY01000009">
    <property type="protein sequence ID" value="ORC35423.1"/>
    <property type="molecule type" value="Genomic_DNA"/>
</dbReference>
<dbReference type="PANTHER" id="PTHR43155">
    <property type="entry name" value="CYCLIC DI-GMP PHOSPHODIESTERASE PA4108-RELATED"/>
    <property type="match status" value="1"/>
</dbReference>
<dbReference type="GO" id="GO:0016787">
    <property type="term" value="F:hydrolase activity"/>
    <property type="evidence" value="ECO:0007669"/>
    <property type="project" value="UniProtKB-KW"/>
</dbReference>
<gene>
    <name evidence="2" type="ORF">B4O97_09645</name>
</gene>
<accession>A0A1Y1RZR9</accession>
<dbReference type="AlphaFoldDB" id="A0A1Y1RZR9"/>
<comment type="caution">
    <text evidence="2">The sequence shown here is derived from an EMBL/GenBank/DDBJ whole genome shotgun (WGS) entry which is preliminary data.</text>
</comment>
<reference evidence="2 3" key="1">
    <citation type="submission" date="2017-03" db="EMBL/GenBank/DDBJ databases">
        <title>Draft Genome sequence of Marispirochaeta sp. strain JC444.</title>
        <authorList>
            <person name="Shivani Y."/>
            <person name="Subhash Y."/>
            <person name="Sasikala C."/>
            <person name="Ramana C."/>
        </authorList>
    </citation>
    <scope>NUCLEOTIDE SEQUENCE [LARGE SCALE GENOMIC DNA]</scope>
    <source>
        <strain evidence="2 3">JC444</strain>
    </source>
</reference>
<keyword evidence="3" id="KW-1185">Reference proteome</keyword>
<dbReference type="PROSITE" id="PS51832">
    <property type="entry name" value="HD_GYP"/>
    <property type="match status" value="1"/>
</dbReference>